<feature type="binding site" evidence="13">
    <location>
        <begin position="131"/>
        <end position="133"/>
    </location>
    <ligand>
        <name>substrate</name>
    </ligand>
</feature>
<feature type="domain" description="Quinolinate phosphoribosyl transferase C-terminal" evidence="14">
    <location>
        <begin position="111"/>
        <end position="274"/>
    </location>
</feature>
<evidence type="ECO:0000256" key="13">
    <source>
        <dbReference type="PIRSR" id="PIRSR006250-1"/>
    </source>
</evidence>
<reference evidence="16 17" key="1">
    <citation type="submission" date="2018-06" db="EMBL/GenBank/DDBJ databases">
        <authorList>
            <consortium name="Pathogen Informatics"/>
            <person name="Doyle S."/>
        </authorList>
    </citation>
    <scope>NUCLEOTIDE SEQUENCE [LARGE SCALE GENOMIC DNA]</scope>
    <source>
        <strain evidence="16 17">NCTC11532</strain>
    </source>
</reference>
<dbReference type="Gene3D" id="3.90.1170.20">
    <property type="entry name" value="Quinolinate phosphoribosyl transferase, N-terminal domain"/>
    <property type="match status" value="1"/>
</dbReference>
<dbReference type="InterPro" id="IPR002638">
    <property type="entry name" value="Quinolinate_PRibosylTrfase_C"/>
</dbReference>
<evidence type="ECO:0000256" key="7">
    <source>
        <dbReference type="ARBA" id="ARBA00022676"/>
    </source>
</evidence>
<comment type="catalytic activity">
    <reaction evidence="10">
        <text>nicotinate beta-D-ribonucleotide + CO2 + diphosphate = quinolinate + 5-phospho-alpha-D-ribose 1-diphosphate + 2 H(+)</text>
        <dbReference type="Rhea" id="RHEA:12733"/>
        <dbReference type="ChEBI" id="CHEBI:15378"/>
        <dbReference type="ChEBI" id="CHEBI:16526"/>
        <dbReference type="ChEBI" id="CHEBI:29959"/>
        <dbReference type="ChEBI" id="CHEBI:33019"/>
        <dbReference type="ChEBI" id="CHEBI:57502"/>
        <dbReference type="ChEBI" id="CHEBI:58017"/>
        <dbReference type="EC" id="2.4.2.19"/>
    </reaction>
</comment>
<dbReference type="SUPFAM" id="SSF54675">
    <property type="entry name" value="Nicotinate/Quinolinate PRTase N-terminal domain-like"/>
    <property type="match status" value="1"/>
</dbReference>
<evidence type="ECO:0000256" key="4">
    <source>
        <dbReference type="ARBA" id="ARBA00011218"/>
    </source>
</evidence>
<dbReference type="Gene3D" id="3.20.20.70">
    <property type="entry name" value="Aldolase class I"/>
    <property type="match status" value="1"/>
</dbReference>
<dbReference type="STRING" id="1122170.GCA_000701265_00531"/>
<evidence type="ECO:0000259" key="15">
    <source>
        <dbReference type="Pfam" id="PF02749"/>
    </source>
</evidence>
<dbReference type="OrthoDB" id="9782546at2"/>
<evidence type="ECO:0000256" key="9">
    <source>
        <dbReference type="ARBA" id="ARBA00033102"/>
    </source>
</evidence>
<evidence type="ECO:0000256" key="6">
    <source>
        <dbReference type="ARBA" id="ARBA00022642"/>
    </source>
</evidence>
<dbReference type="GO" id="GO:0009435">
    <property type="term" value="P:NAD+ biosynthetic process"/>
    <property type="evidence" value="ECO:0007669"/>
    <property type="project" value="UniProtKB-UniPathway"/>
</dbReference>
<evidence type="ECO:0000256" key="10">
    <source>
        <dbReference type="ARBA" id="ARBA00047445"/>
    </source>
</evidence>
<dbReference type="EC" id="2.4.2.19" evidence="5"/>
<comment type="similarity">
    <text evidence="3 12">Belongs to the NadC/ModD family.</text>
</comment>
<dbReference type="EMBL" id="UGPB01000001">
    <property type="protein sequence ID" value="STY29757.1"/>
    <property type="molecule type" value="Genomic_DNA"/>
</dbReference>
<feature type="binding site" evidence="13">
    <location>
        <begin position="239"/>
        <end position="241"/>
    </location>
    <ligand>
        <name>substrate</name>
    </ligand>
</feature>
<evidence type="ECO:0000256" key="12">
    <source>
        <dbReference type="PIRNR" id="PIRNR006250"/>
    </source>
</evidence>
<dbReference type="SUPFAM" id="SSF51690">
    <property type="entry name" value="Nicotinate/Quinolinate PRTase C-terminal domain-like"/>
    <property type="match status" value="1"/>
</dbReference>
<keyword evidence="6" id="KW-0662">Pyridine nucleotide biosynthesis</keyword>
<dbReference type="FunFam" id="3.20.20.70:FF:000030">
    <property type="entry name" value="Nicotinate-nucleotide pyrophosphorylase, carboxylating"/>
    <property type="match status" value="1"/>
</dbReference>
<dbReference type="Pfam" id="PF02749">
    <property type="entry name" value="QRPTase_N"/>
    <property type="match status" value="1"/>
</dbReference>
<dbReference type="InterPro" id="IPR022412">
    <property type="entry name" value="Quinolinate_PRibosylTrfase_N"/>
</dbReference>
<dbReference type="PANTHER" id="PTHR32179">
    <property type="entry name" value="NICOTINATE-NUCLEOTIDE PYROPHOSPHORYLASE [CARBOXYLATING]"/>
    <property type="match status" value="1"/>
</dbReference>
<dbReference type="AlphaFoldDB" id="A0A378LST2"/>
<sequence>MNDTSLQIEIDVAHALHEDVGDGDVTATLLPANQQAEADIISREPMVVCGQQWVNEVFHQLDNQIQIEWRVTEGEWLEEPTTLCTLYGPAKNILTGERTALNFLQTLSATATQTRTYVQKLQNTPARLLDTRKTLPGLRKAQKYAVTCGGGFNHRMGLFDAVLIKENHIKACGSVAQAVALARKNYKNIFVEVEVENLDELREAICAHPDRIMLDNFNLDMLEKAVRLNQPKHCTLEVSGGVTLENITAIGKLGIDFISVGAITKSIQAIDLSLLIRNIL</sequence>
<evidence type="ECO:0000256" key="11">
    <source>
        <dbReference type="ARBA" id="ARBA00069173"/>
    </source>
</evidence>
<feature type="binding site" evidence="13">
    <location>
        <position position="98"/>
    </location>
    <ligand>
        <name>substrate</name>
    </ligand>
</feature>
<dbReference type="GO" id="GO:0004514">
    <property type="term" value="F:nicotinate-nucleotide diphosphorylase (carboxylating) activity"/>
    <property type="evidence" value="ECO:0007669"/>
    <property type="project" value="UniProtKB-EC"/>
</dbReference>
<dbReference type="GO" id="GO:0005737">
    <property type="term" value="C:cytoplasm"/>
    <property type="evidence" value="ECO:0007669"/>
    <property type="project" value="TreeGrafter"/>
</dbReference>
<proteinExistence type="inferred from homology"/>
<comment type="subunit">
    <text evidence="4">Hexamer formed by 3 homodimers.</text>
</comment>
<feature type="binding site" evidence="13">
    <location>
        <begin position="260"/>
        <end position="262"/>
    </location>
    <ligand>
        <name>substrate</name>
    </ligand>
</feature>
<dbReference type="CDD" id="cd01572">
    <property type="entry name" value="QPRTase"/>
    <property type="match status" value="1"/>
</dbReference>
<evidence type="ECO:0000313" key="16">
    <source>
        <dbReference type="EMBL" id="STY29757.1"/>
    </source>
</evidence>
<accession>A0A378LST2</accession>
<evidence type="ECO:0000256" key="2">
    <source>
        <dbReference type="ARBA" id="ARBA00004893"/>
    </source>
</evidence>
<evidence type="ECO:0000259" key="14">
    <source>
        <dbReference type="Pfam" id="PF01729"/>
    </source>
</evidence>
<evidence type="ECO:0000313" key="17">
    <source>
        <dbReference type="Proteomes" id="UP000255297"/>
    </source>
</evidence>
<dbReference type="GO" id="GO:0034213">
    <property type="term" value="P:quinolinate catabolic process"/>
    <property type="evidence" value="ECO:0007669"/>
    <property type="project" value="TreeGrafter"/>
</dbReference>
<evidence type="ECO:0000256" key="8">
    <source>
        <dbReference type="ARBA" id="ARBA00022679"/>
    </source>
</evidence>
<keyword evidence="8 12" id="KW-0808">Transferase</keyword>
<dbReference type="InterPro" id="IPR037128">
    <property type="entry name" value="Quinolinate_PRibosylTase_N_sf"/>
</dbReference>
<dbReference type="PIRSF" id="PIRSF006250">
    <property type="entry name" value="NadC_ModD"/>
    <property type="match status" value="1"/>
</dbReference>
<dbReference type="InterPro" id="IPR013785">
    <property type="entry name" value="Aldolase_TIM"/>
</dbReference>
<keyword evidence="17" id="KW-1185">Reference proteome</keyword>
<gene>
    <name evidence="16" type="primary">nadC</name>
    <name evidence="16" type="ORF">NCTC11532_01955</name>
</gene>
<dbReference type="InterPro" id="IPR036068">
    <property type="entry name" value="Nicotinate_pribotase-like_C"/>
</dbReference>
<evidence type="ECO:0000256" key="5">
    <source>
        <dbReference type="ARBA" id="ARBA00011944"/>
    </source>
</evidence>
<feature type="binding site" evidence="13">
    <location>
        <position position="155"/>
    </location>
    <ligand>
        <name>substrate</name>
    </ligand>
</feature>
<dbReference type="UniPathway" id="UPA00253">
    <property type="reaction ID" value="UER00331"/>
</dbReference>
<dbReference type="Pfam" id="PF01729">
    <property type="entry name" value="QRPTase_C"/>
    <property type="match status" value="1"/>
</dbReference>
<dbReference type="PANTHER" id="PTHR32179:SF3">
    <property type="entry name" value="NICOTINATE-NUCLEOTIDE PYROPHOSPHORYLASE [CARBOXYLATING]"/>
    <property type="match status" value="1"/>
</dbReference>
<feature type="binding site" evidence="13">
    <location>
        <position position="215"/>
    </location>
    <ligand>
        <name>substrate</name>
    </ligand>
</feature>
<dbReference type="Proteomes" id="UP000255297">
    <property type="component" value="Unassembled WGS sequence"/>
</dbReference>
<evidence type="ECO:0000256" key="1">
    <source>
        <dbReference type="ARBA" id="ARBA00003237"/>
    </source>
</evidence>
<feature type="binding site" evidence="13">
    <location>
        <position position="194"/>
    </location>
    <ligand>
        <name>substrate</name>
    </ligand>
</feature>
<dbReference type="NCBIfam" id="TIGR00078">
    <property type="entry name" value="nadC"/>
    <property type="match status" value="1"/>
</dbReference>
<evidence type="ECO:0000256" key="3">
    <source>
        <dbReference type="ARBA" id="ARBA00009400"/>
    </source>
</evidence>
<comment type="function">
    <text evidence="1">Involved in the catabolism of quinolinic acid (QA).</text>
</comment>
<keyword evidence="7 12" id="KW-0328">Glycosyltransferase</keyword>
<feature type="binding site" evidence="13">
    <location>
        <position position="165"/>
    </location>
    <ligand>
        <name>substrate</name>
    </ligand>
</feature>
<dbReference type="InterPro" id="IPR027277">
    <property type="entry name" value="NadC/ModD"/>
</dbReference>
<feature type="domain" description="Quinolinate phosphoribosyl transferase N-terminal" evidence="15">
    <location>
        <begin position="24"/>
        <end position="108"/>
    </location>
</feature>
<protein>
    <recommendedName>
        <fullName evidence="11">Probable nicotinate-nucleotide pyrophosphorylase [carboxylating]</fullName>
        <ecNumber evidence="5">2.4.2.19</ecNumber>
    </recommendedName>
    <alternativeName>
        <fullName evidence="9">Quinolinate phosphoribosyltransferase [decarboxylating]</fullName>
    </alternativeName>
</protein>
<dbReference type="FunFam" id="3.90.1170.20:FF:000001">
    <property type="entry name" value="Nicotinate-nucleotide diphosphorylase (Carboxylating)"/>
    <property type="match status" value="1"/>
</dbReference>
<dbReference type="RefSeq" id="WP_031564957.1">
    <property type="nucleotide sequence ID" value="NZ_CAAAIS010000001.1"/>
</dbReference>
<dbReference type="InterPro" id="IPR004393">
    <property type="entry name" value="NadC"/>
</dbReference>
<comment type="pathway">
    <text evidence="2">Cofactor biosynthesis; NAD(+) biosynthesis; nicotinate D-ribonucleotide from quinolinate: step 1/1.</text>
</comment>
<name>A0A378LST2_9GAMM</name>
<organism evidence="16 17">
    <name type="scientific">Legionella wadsworthii</name>
    <dbReference type="NCBI Taxonomy" id="28088"/>
    <lineage>
        <taxon>Bacteria</taxon>
        <taxon>Pseudomonadati</taxon>
        <taxon>Pseudomonadota</taxon>
        <taxon>Gammaproteobacteria</taxon>
        <taxon>Legionellales</taxon>
        <taxon>Legionellaceae</taxon>
        <taxon>Legionella</taxon>
    </lineage>
</organism>